<dbReference type="FunFam" id="3.40.30.10:FF:000229">
    <property type="entry name" value="Thioredoxin (TRX)"/>
    <property type="match status" value="1"/>
</dbReference>
<name>F3PPW9_9BACE</name>
<dbReference type="PANTHER" id="PTHR45663">
    <property type="entry name" value="GEO12009P1"/>
    <property type="match status" value="1"/>
</dbReference>
<dbReference type="AlphaFoldDB" id="F3PPW9"/>
<dbReference type="InterPro" id="IPR013766">
    <property type="entry name" value="Thioredoxin_domain"/>
</dbReference>
<dbReference type="RefSeq" id="WP_009124018.1">
    <property type="nucleotide sequence ID" value="NZ_GL882614.1"/>
</dbReference>
<dbReference type="InterPro" id="IPR036249">
    <property type="entry name" value="Thioredoxin-like_sf"/>
</dbReference>
<dbReference type="EMBL" id="AFBN01000013">
    <property type="protein sequence ID" value="EGF59011.1"/>
    <property type="molecule type" value="Genomic_DNA"/>
</dbReference>
<evidence type="ECO:0000256" key="3">
    <source>
        <dbReference type="ARBA" id="ARBA00023157"/>
    </source>
</evidence>
<organism evidence="7 8">
    <name type="scientific">Bacteroides fluxus YIT 12057</name>
    <dbReference type="NCBI Taxonomy" id="763034"/>
    <lineage>
        <taxon>Bacteria</taxon>
        <taxon>Pseudomonadati</taxon>
        <taxon>Bacteroidota</taxon>
        <taxon>Bacteroidia</taxon>
        <taxon>Bacteroidales</taxon>
        <taxon>Bacteroidaceae</taxon>
        <taxon>Bacteroides</taxon>
    </lineage>
</organism>
<dbReference type="PROSITE" id="PS00194">
    <property type="entry name" value="THIOREDOXIN_1"/>
    <property type="match status" value="1"/>
</dbReference>
<evidence type="ECO:0000313" key="8">
    <source>
        <dbReference type="Proteomes" id="UP000003416"/>
    </source>
</evidence>
<keyword evidence="4" id="KW-0676">Redox-active center</keyword>
<gene>
    <name evidence="7" type="ORF">HMPREF9446_00761</name>
</gene>
<dbReference type="Pfam" id="PF00085">
    <property type="entry name" value="Thioredoxin"/>
    <property type="match status" value="1"/>
</dbReference>
<feature type="domain" description="Thioredoxin" evidence="6">
    <location>
        <begin position="29"/>
        <end position="155"/>
    </location>
</feature>
<dbReference type="Gene3D" id="3.40.30.10">
    <property type="entry name" value="Glutaredoxin"/>
    <property type="match status" value="1"/>
</dbReference>
<protein>
    <submittedName>
        <fullName evidence="7">Putative thioredoxin</fullName>
    </submittedName>
</protein>
<comment type="caution">
    <text evidence="7">The sequence shown here is derived from an EMBL/GenBank/DDBJ whole genome shotgun (WGS) entry which is preliminary data.</text>
</comment>
<feature type="chain" id="PRO_5003305773" evidence="5">
    <location>
        <begin position="20"/>
        <end position="158"/>
    </location>
</feature>
<dbReference type="PROSITE" id="PS51352">
    <property type="entry name" value="THIOREDOXIN_2"/>
    <property type="match status" value="1"/>
</dbReference>
<keyword evidence="1" id="KW-0813">Transport</keyword>
<dbReference type="Proteomes" id="UP000003416">
    <property type="component" value="Unassembled WGS sequence"/>
</dbReference>
<proteinExistence type="predicted"/>
<evidence type="ECO:0000259" key="6">
    <source>
        <dbReference type="PROSITE" id="PS51352"/>
    </source>
</evidence>
<evidence type="ECO:0000313" key="7">
    <source>
        <dbReference type="EMBL" id="EGF59011.1"/>
    </source>
</evidence>
<keyword evidence="3" id="KW-1015">Disulfide bond</keyword>
<dbReference type="PANTHER" id="PTHR45663:SF11">
    <property type="entry name" value="GEO12009P1"/>
    <property type="match status" value="1"/>
</dbReference>
<keyword evidence="5" id="KW-0732">Signal</keyword>
<dbReference type="CDD" id="cd02947">
    <property type="entry name" value="TRX_family"/>
    <property type="match status" value="1"/>
</dbReference>
<keyword evidence="2" id="KW-0249">Electron transport</keyword>
<dbReference type="eggNOG" id="COG3118">
    <property type="taxonomic scope" value="Bacteria"/>
</dbReference>
<keyword evidence="8" id="KW-1185">Reference proteome</keyword>
<evidence type="ECO:0000256" key="2">
    <source>
        <dbReference type="ARBA" id="ARBA00022982"/>
    </source>
</evidence>
<evidence type="ECO:0000256" key="4">
    <source>
        <dbReference type="ARBA" id="ARBA00023284"/>
    </source>
</evidence>
<dbReference type="HOGENOM" id="CLU_090389_2_1_10"/>
<dbReference type="GO" id="GO:0015035">
    <property type="term" value="F:protein-disulfide reductase activity"/>
    <property type="evidence" value="ECO:0007669"/>
    <property type="project" value="TreeGrafter"/>
</dbReference>
<reference evidence="7 8" key="1">
    <citation type="submission" date="2011-02" db="EMBL/GenBank/DDBJ databases">
        <authorList>
            <person name="Weinstock G."/>
            <person name="Sodergren E."/>
            <person name="Clifton S."/>
            <person name="Fulton L."/>
            <person name="Fulton B."/>
            <person name="Courtney L."/>
            <person name="Fronick C."/>
            <person name="Harrison M."/>
            <person name="Strong C."/>
            <person name="Farmer C."/>
            <person name="Delahaunty K."/>
            <person name="Markovic C."/>
            <person name="Hall O."/>
            <person name="Minx P."/>
            <person name="Tomlinson C."/>
            <person name="Mitreva M."/>
            <person name="Hou S."/>
            <person name="Chen J."/>
            <person name="Wollam A."/>
            <person name="Pepin K.H."/>
            <person name="Johnson M."/>
            <person name="Bhonagiri V."/>
            <person name="Zhang X."/>
            <person name="Suruliraj S."/>
            <person name="Warren W."/>
            <person name="Chinwalla A."/>
            <person name="Mardis E.R."/>
            <person name="Wilson R.K."/>
        </authorList>
    </citation>
    <scope>NUCLEOTIDE SEQUENCE [LARGE SCALE GENOMIC DNA]</scope>
    <source>
        <strain evidence="7 8">YIT 12057</strain>
    </source>
</reference>
<feature type="signal peptide" evidence="5">
    <location>
        <begin position="1"/>
        <end position="19"/>
    </location>
</feature>
<dbReference type="SUPFAM" id="SSF52833">
    <property type="entry name" value="Thioredoxin-like"/>
    <property type="match status" value="1"/>
</dbReference>
<dbReference type="GO" id="GO:0045454">
    <property type="term" value="P:cell redox homeostasis"/>
    <property type="evidence" value="ECO:0007669"/>
    <property type="project" value="TreeGrafter"/>
</dbReference>
<accession>F3PPW9</accession>
<evidence type="ECO:0000256" key="1">
    <source>
        <dbReference type="ARBA" id="ARBA00022448"/>
    </source>
</evidence>
<dbReference type="GeneID" id="86048526"/>
<dbReference type="GO" id="GO:0005829">
    <property type="term" value="C:cytosol"/>
    <property type="evidence" value="ECO:0007669"/>
    <property type="project" value="TreeGrafter"/>
</dbReference>
<evidence type="ECO:0000256" key="5">
    <source>
        <dbReference type="SAM" id="SignalP"/>
    </source>
</evidence>
<dbReference type="STRING" id="763034.HMPREF9446_00761"/>
<dbReference type="PROSITE" id="PS51257">
    <property type="entry name" value="PROKAR_LIPOPROTEIN"/>
    <property type="match status" value="1"/>
</dbReference>
<sequence length="158" mass="17689">MKKIIITFALILASVLTYACTGGTQQKGQTEGKEAPAEGSVIVMNKDMFIKNVFDYEKSKEWKYKGDKPAIIDLYADWCGPCRMTAPIMKELAKEYAGKIVIYKVNVDKEKELAALFNATSIPLFVFIPMNGEPQLFRGAADKATYKKAIDEFLLKSE</sequence>
<dbReference type="InterPro" id="IPR017937">
    <property type="entry name" value="Thioredoxin_CS"/>
</dbReference>